<dbReference type="InterPro" id="IPR042186">
    <property type="entry name" value="FimD_plug_dom"/>
</dbReference>
<dbReference type="Pfam" id="PF00577">
    <property type="entry name" value="Usher"/>
    <property type="match status" value="1"/>
</dbReference>
<evidence type="ECO:0000313" key="4">
    <source>
        <dbReference type="Proteomes" id="UP001548992"/>
    </source>
</evidence>
<accession>A0ABV2E298</accession>
<dbReference type="InterPro" id="IPR000015">
    <property type="entry name" value="Fimb_usher"/>
</dbReference>
<gene>
    <name evidence="3" type="ORF">ABXV16_15520</name>
</gene>
<dbReference type="EMBL" id="JBEWWF010000004">
    <property type="protein sequence ID" value="MET3077167.1"/>
    <property type="molecule type" value="Genomic_DNA"/>
</dbReference>
<reference evidence="3 4" key="1">
    <citation type="submission" date="2024-07" db="EMBL/GenBank/DDBJ databases">
        <title>Isolation, whole-genome sequencing, and annotation of five antibiotic-resistant bacteria from environmental samples.</title>
        <authorList>
            <person name="Bedore T."/>
            <person name="Hudson A.O."/>
            <person name="Kumar G."/>
        </authorList>
    </citation>
    <scope>NUCLEOTIDE SEQUENCE [LARGE SCALE GENOMIC DNA]</scope>
    <source>
        <strain evidence="3 4">RIT844</strain>
    </source>
</reference>
<feature type="chain" id="PRO_5045886047" evidence="2">
    <location>
        <begin position="26"/>
        <end position="811"/>
    </location>
</feature>
<dbReference type="PANTHER" id="PTHR30451:SF5">
    <property type="entry name" value="SLR0019 PROTEIN"/>
    <property type="match status" value="1"/>
</dbReference>
<organism evidence="3 4">
    <name type="scientific">Pantoea leporis</name>
    <dbReference type="NCBI Taxonomy" id="2933780"/>
    <lineage>
        <taxon>Bacteria</taxon>
        <taxon>Pseudomonadati</taxon>
        <taxon>Pseudomonadota</taxon>
        <taxon>Gammaproteobacteria</taxon>
        <taxon>Enterobacterales</taxon>
        <taxon>Erwiniaceae</taxon>
        <taxon>Pantoea</taxon>
    </lineage>
</organism>
<protein>
    <submittedName>
        <fullName evidence="3">Fimbria/pilus outer membrane usher protein</fullName>
    </submittedName>
</protein>
<proteinExistence type="predicted"/>
<feature type="compositionally biased region" description="Polar residues" evidence="1">
    <location>
        <begin position="797"/>
        <end position="811"/>
    </location>
</feature>
<comment type="caution">
    <text evidence="3">The sequence shown here is derived from an EMBL/GenBank/DDBJ whole genome shotgun (WGS) entry which is preliminary data.</text>
</comment>
<keyword evidence="2" id="KW-0732">Signal</keyword>
<feature type="signal peptide" evidence="2">
    <location>
        <begin position="1"/>
        <end position="25"/>
    </location>
</feature>
<dbReference type="Proteomes" id="UP001548992">
    <property type="component" value="Unassembled WGS sequence"/>
</dbReference>
<dbReference type="RefSeq" id="WP_354467414.1">
    <property type="nucleotide sequence ID" value="NZ_JBEWWF010000004.1"/>
</dbReference>
<keyword evidence="4" id="KW-1185">Reference proteome</keyword>
<evidence type="ECO:0000256" key="2">
    <source>
        <dbReference type="SAM" id="SignalP"/>
    </source>
</evidence>
<feature type="region of interest" description="Disordered" evidence="1">
    <location>
        <begin position="783"/>
        <end position="811"/>
    </location>
</feature>
<dbReference type="PANTHER" id="PTHR30451">
    <property type="entry name" value="OUTER MEMBRANE USHER PROTEIN"/>
    <property type="match status" value="1"/>
</dbReference>
<evidence type="ECO:0000256" key="1">
    <source>
        <dbReference type="SAM" id="MobiDB-lite"/>
    </source>
</evidence>
<sequence>MKFTPHPCTLAVASVLCISPMSSSAETFSELPPPPALENNASGQQYMLELVVNQGERGDIVPVERKNGDFWLRRGDLQRAGIPAEKLQGQQIDVNQLSGAKVEYDERRQRLLLTVPPAWLPGQTIGQLQHAPRFPGRASNGALLNYDFYATRTDNAGSRLSSWNELRLFGPAGQFSTNGVYVQQLEGGVAGQQEGYIRYDTWFSNENENAAISWRAGDLVTDALSWSNSVRLGGVQIGRDFSVRPDLVTYPLPAFSGQAAVPSSVDLFINGYRSTQADVQPGPWSLTNVPFVNGAGDAVITTTDAVGRQVTTTLPFYVSSSLLKTGLSDYSFSAGAMRENYGISNFDYGAAAASGSYRYGLNDWLTLESHAEGSDSVAMGGAGGLVKLGSFGVVNGALAQSQMDGNPGTQYSWGYQYNNSWFSLGTQHIIRSVDFGNLALVGSRGDSANTSYSLARRSAQYTASVSLSDYGSLGLAYFDISGGNGDRTRLLNLSWSKNLWGNSSLYISASRDQDQGNWSGAISLIIPFGEQSSASVSTERDQEGNNSQRLYVSRAMPTDGGFSWDAAWANQGSDSGDYRQGSLRYRNNKIDTSAGFYGDNDNTTQWADFTGSVVLMDNRVFAANDINDAFVVVKTDYPDVTVRYENQTMGRTDKQGYLLVPSISSYYGAKYDIDTLDLPADRTAPKVEQRFAVKRKSGYLLNFPVERLRAASVVLHDSNHQPLPISSQVLRPNQATEYVGWDGIVWMEDLGANNPIHVVTPDGRSCDTQLAIADGQPKALETYGPLTCPLPPPPQGSAVSSADNSPSGISP</sequence>
<dbReference type="Gene3D" id="2.60.40.2610">
    <property type="entry name" value="Outer membrane usher protein FimD, plug domain"/>
    <property type="match status" value="1"/>
</dbReference>
<name>A0ABV2E298_9GAMM</name>
<evidence type="ECO:0000313" key="3">
    <source>
        <dbReference type="EMBL" id="MET3077167.1"/>
    </source>
</evidence>
<dbReference type="Gene3D" id="2.60.40.3110">
    <property type="match status" value="1"/>
</dbReference>